<protein>
    <submittedName>
        <fullName evidence="3">Uncharacterized protein</fullName>
    </submittedName>
</protein>
<dbReference type="Proteomes" id="UP001222325">
    <property type="component" value="Unassembled WGS sequence"/>
</dbReference>
<evidence type="ECO:0000256" key="1">
    <source>
        <dbReference type="SAM" id="MobiDB-lite"/>
    </source>
</evidence>
<dbReference type="AlphaFoldDB" id="A0AAD6XMB5"/>
<evidence type="ECO:0000313" key="3">
    <source>
        <dbReference type="EMBL" id="KAJ7079983.1"/>
    </source>
</evidence>
<dbReference type="EMBL" id="JARJCN010000057">
    <property type="protein sequence ID" value="KAJ7079983.1"/>
    <property type="molecule type" value="Genomic_DNA"/>
</dbReference>
<accession>A0AAD6XMB5</accession>
<gene>
    <name evidence="3" type="ORF">B0H15DRAFT_491549</name>
</gene>
<keyword evidence="2" id="KW-0732">Signal</keyword>
<organism evidence="3 4">
    <name type="scientific">Mycena belliarum</name>
    <dbReference type="NCBI Taxonomy" id="1033014"/>
    <lineage>
        <taxon>Eukaryota</taxon>
        <taxon>Fungi</taxon>
        <taxon>Dikarya</taxon>
        <taxon>Basidiomycota</taxon>
        <taxon>Agaricomycotina</taxon>
        <taxon>Agaricomycetes</taxon>
        <taxon>Agaricomycetidae</taxon>
        <taxon>Agaricales</taxon>
        <taxon>Marasmiineae</taxon>
        <taxon>Mycenaceae</taxon>
        <taxon>Mycena</taxon>
    </lineage>
</organism>
<keyword evidence="4" id="KW-1185">Reference proteome</keyword>
<comment type="caution">
    <text evidence="3">The sequence shown here is derived from an EMBL/GenBank/DDBJ whole genome shotgun (WGS) entry which is preliminary data.</text>
</comment>
<feature type="chain" id="PRO_5042140674" evidence="2">
    <location>
        <begin position="18"/>
        <end position="180"/>
    </location>
</feature>
<reference evidence="3" key="1">
    <citation type="submission" date="2023-03" db="EMBL/GenBank/DDBJ databases">
        <title>Massive genome expansion in bonnet fungi (Mycena s.s.) driven by repeated elements and novel gene families across ecological guilds.</title>
        <authorList>
            <consortium name="Lawrence Berkeley National Laboratory"/>
            <person name="Harder C.B."/>
            <person name="Miyauchi S."/>
            <person name="Viragh M."/>
            <person name="Kuo A."/>
            <person name="Thoen E."/>
            <person name="Andreopoulos B."/>
            <person name="Lu D."/>
            <person name="Skrede I."/>
            <person name="Drula E."/>
            <person name="Henrissat B."/>
            <person name="Morin E."/>
            <person name="Kohler A."/>
            <person name="Barry K."/>
            <person name="LaButti K."/>
            <person name="Morin E."/>
            <person name="Salamov A."/>
            <person name="Lipzen A."/>
            <person name="Mereny Z."/>
            <person name="Hegedus B."/>
            <person name="Baldrian P."/>
            <person name="Stursova M."/>
            <person name="Weitz H."/>
            <person name="Taylor A."/>
            <person name="Grigoriev I.V."/>
            <person name="Nagy L.G."/>
            <person name="Martin F."/>
            <person name="Kauserud H."/>
        </authorList>
    </citation>
    <scope>NUCLEOTIDE SEQUENCE</scope>
    <source>
        <strain evidence="3">CBHHK173m</strain>
    </source>
</reference>
<name>A0AAD6XMB5_9AGAR</name>
<feature type="signal peptide" evidence="2">
    <location>
        <begin position="1"/>
        <end position="17"/>
    </location>
</feature>
<evidence type="ECO:0000256" key="2">
    <source>
        <dbReference type="SAM" id="SignalP"/>
    </source>
</evidence>
<evidence type="ECO:0000313" key="4">
    <source>
        <dbReference type="Proteomes" id="UP001222325"/>
    </source>
</evidence>
<proteinExistence type="predicted"/>
<sequence>MSCASGRICAAARCVEAALLVPAAASAPRPCATGAVQIPSIPRVCVCGAHGGYVRVGVVGAGRAGVRAGGRRIWAEARVYGLRRGDERAGENLEDNAALGARASRTRPFAREREMRAGADFDGGGGQSTRVTRVGRNGARRGRRARGDGPKRSFRGSQGGGRRPSTELRAAGRGNARMRP</sequence>
<feature type="region of interest" description="Disordered" evidence="1">
    <location>
        <begin position="116"/>
        <end position="180"/>
    </location>
</feature>